<dbReference type="EMBL" id="JAVREY010000100">
    <property type="protein sequence ID" value="MDT0469263.1"/>
    <property type="molecule type" value="Genomic_DNA"/>
</dbReference>
<dbReference type="Proteomes" id="UP001183809">
    <property type="component" value="Unassembled WGS sequence"/>
</dbReference>
<evidence type="ECO:0000256" key="2">
    <source>
        <dbReference type="SAM" id="MobiDB-lite"/>
    </source>
</evidence>
<proteinExistence type="predicted"/>
<evidence type="ECO:0008006" key="6">
    <source>
        <dbReference type="Google" id="ProtNLM"/>
    </source>
</evidence>
<comment type="caution">
    <text evidence="4">The sequence shown here is derived from an EMBL/GenBank/DDBJ whole genome shotgun (WGS) entry which is preliminary data.</text>
</comment>
<evidence type="ECO:0000256" key="3">
    <source>
        <dbReference type="SAM" id="Phobius"/>
    </source>
</evidence>
<feature type="transmembrane region" description="Helical" evidence="3">
    <location>
        <begin position="67"/>
        <end position="89"/>
    </location>
</feature>
<keyword evidence="1" id="KW-0175">Coiled coil</keyword>
<accession>A0ABU2U7R5</accession>
<feature type="transmembrane region" description="Helical" evidence="3">
    <location>
        <begin position="138"/>
        <end position="159"/>
    </location>
</feature>
<evidence type="ECO:0000256" key="1">
    <source>
        <dbReference type="SAM" id="Coils"/>
    </source>
</evidence>
<keyword evidence="5" id="KW-1185">Reference proteome</keyword>
<evidence type="ECO:0000313" key="4">
    <source>
        <dbReference type="EMBL" id="MDT0469263.1"/>
    </source>
</evidence>
<sequence>MDHFLLGLRRGSAAATQRAWTAALRRISELRASRGEYLLRHGAKSLIAAVLTWQLIALWLPGQQQFLGVATALVMVNGSTVYSSVIHAVRRVAIQVSGVSLAVAGAWLLGATTGAIVAVLTIVLLTGGRRNGEDRLQVASTAVITLTAAAAAPVGHVLFPAVSTLTGAVVGVVVNALVFPPTYLSQSDDAVRSLARCTGTLLQDMGRGLREGRSPRHAHIWLERGRDLEQQVAEAREEVQKAAESLRWNAPAAARRQHLSPVYEYALEVLHTASFQVRGIARTLADTIDQETDQGLRQGFADRYGEALELAGQVFTTYAAVGAAADSARADARRQLRTAIDRMLSWHTSVTDLLEQGALGKLNAWHVYGSLVADVERLLADLDSVRPPQDAGRDGTVDTRGALSR</sequence>
<name>A0ABU2U7R5_9ACTN</name>
<protein>
    <recommendedName>
        <fullName evidence="6">FUSC family protein</fullName>
    </recommendedName>
</protein>
<reference evidence="5" key="1">
    <citation type="submission" date="2023-07" db="EMBL/GenBank/DDBJ databases">
        <title>30 novel species of actinomycetes from the DSMZ collection.</title>
        <authorList>
            <person name="Nouioui I."/>
        </authorList>
    </citation>
    <scope>NUCLEOTIDE SEQUENCE [LARGE SCALE GENOMIC DNA]</scope>
    <source>
        <strain evidence="5">DSM 41699</strain>
    </source>
</reference>
<dbReference type="RefSeq" id="WP_311700697.1">
    <property type="nucleotide sequence ID" value="NZ_JAVREY010000100.1"/>
</dbReference>
<keyword evidence="3" id="KW-0472">Membrane</keyword>
<keyword evidence="3" id="KW-1133">Transmembrane helix</keyword>
<evidence type="ECO:0000313" key="5">
    <source>
        <dbReference type="Proteomes" id="UP001183809"/>
    </source>
</evidence>
<keyword evidence="3" id="KW-0812">Transmembrane</keyword>
<feature type="transmembrane region" description="Helical" evidence="3">
    <location>
        <begin position="101"/>
        <end position="126"/>
    </location>
</feature>
<gene>
    <name evidence="4" type="ORF">RM764_40950</name>
</gene>
<feature type="coiled-coil region" evidence="1">
    <location>
        <begin position="218"/>
        <end position="245"/>
    </location>
</feature>
<feature type="region of interest" description="Disordered" evidence="2">
    <location>
        <begin position="385"/>
        <end position="405"/>
    </location>
</feature>
<organism evidence="4 5">
    <name type="scientific">Streptomyces gibsoniae</name>
    <dbReference type="NCBI Taxonomy" id="3075529"/>
    <lineage>
        <taxon>Bacteria</taxon>
        <taxon>Bacillati</taxon>
        <taxon>Actinomycetota</taxon>
        <taxon>Actinomycetes</taxon>
        <taxon>Kitasatosporales</taxon>
        <taxon>Streptomycetaceae</taxon>
        <taxon>Streptomyces</taxon>
    </lineage>
</organism>